<organism evidence="1 3">
    <name type="scientific">Didymodactylos carnosus</name>
    <dbReference type="NCBI Taxonomy" id="1234261"/>
    <lineage>
        <taxon>Eukaryota</taxon>
        <taxon>Metazoa</taxon>
        <taxon>Spiralia</taxon>
        <taxon>Gnathifera</taxon>
        <taxon>Rotifera</taxon>
        <taxon>Eurotatoria</taxon>
        <taxon>Bdelloidea</taxon>
        <taxon>Philodinida</taxon>
        <taxon>Philodinidae</taxon>
        <taxon>Didymodactylos</taxon>
    </lineage>
</organism>
<evidence type="ECO:0000313" key="2">
    <source>
        <dbReference type="EMBL" id="CAF3609098.1"/>
    </source>
</evidence>
<comment type="caution">
    <text evidence="1">The sequence shown here is derived from an EMBL/GenBank/DDBJ whole genome shotgun (WGS) entry which is preliminary data.</text>
</comment>
<dbReference type="EMBL" id="CAJNOK010001684">
    <property type="protein sequence ID" value="CAF0824718.1"/>
    <property type="molecule type" value="Genomic_DNA"/>
</dbReference>
<dbReference type="Proteomes" id="UP000682733">
    <property type="component" value="Unassembled WGS sequence"/>
</dbReference>
<dbReference type="AlphaFoldDB" id="A0A8S2D2C2"/>
<dbReference type="InterPro" id="IPR036238">
    <property type="entry name" value="Transglutaminase_C_sf"/>
</dbReference>
<accession>A0A8S2D2C2</accession>
<evidence type="ECO:0000313" key="3">
    <source>
        <dbReference type="Proteomes" id="UP000677228"/>
    </source>
</evidence>
<dbReference type="SUPFAM" id="SSF49309">
    <property type="entry name" value="Transglutaminase, two C-terminal domains"/>
    <property type="match status" value="1"/>
</dbReference>
<protein>
    <submittedName>
        <fullName evidence="1">Uncharacterized protein</fullName>
    </submittedName>
</protein>
<name>A0A8S2D2C2_9BILA</name>
<sequence length="830" mass="95751">MHEAGQQLFAHLLSITNQKIPLYYDTTFEIEDYYVSILAYANVLFVEQPIIPLCVLIHETKEQEAHDELVKTLKKYKQIEQHCILITDGEWALQNSFTDVFPGLQTLRNQRGHVPGTYEVLKKDAEAKTIVDATLNLATNGGFLPSRVELYKALHIYGVSDGRCRNISPLICKYVHVGRNAAATTVSAANQHSSDDSDTDNTIDLSTKQEHQNQLFSFTPYLNPINIKSVVKAFFSQYLNHEVNIKLLNALNTFLKSINPIYNQSLASFVQDKNFRWTDKDVVQTYLNSLKAWLVEDALLKKKMKKKYEENEDNIEDIEAHDEDDQQSNAPRRQKTKFESDFENFLKAVVADLKNWDQIIKPLNELINKNQEYKARFGSPPSFDKSGYLDSAKSFISRSLIDNKSIEQAQHLIKIYYLAKSILTYNQNLYICNAMMLKEQGNFPEDICFVKHNEFDSFLEQYQTHPVPSDGNDCEVYMVNHGLACAPFRYLLSLHLNIKLCSYRKISYQTLKNIEILNPMANECETLWLHDGKQPIGIAPDEDFRRLVAAQKLMVSKYEKDLAAEMQDFTRIDYNKKENISACASYFPSPLQSAVIEWIENYIAITQDQSLLHLLYNRIWVDGCHFSLFELQFIFASLASLKTLYHCDVNYLFLLANSVSQSQLVDVFLYARLEYHFGKRFSPSSKIFTGIQLIPNTRYKALLAVKLSDYHSTINEDDLYKIILMLQHASNGSEQLVKIGLDEWISIAQKQKWSEIGYLLKQYGSIGYYLGVLDSKEFKKEEEEMRKIIDEATIIPEKLIALFTQWIVAGEIDVDKKLLTLWLPATYKYV</sequence>
<dbReference type="EMBL" id="CAJOBA010001684">
    <property type="protein sequence ID" value="CAF3609098.1"/>
    <property type="molecule type" value="Genomic_DNA"/>
</dbReference>
<evidence type="ECO:0000313" key="1">
    <source>
        <dbReference type="EMBL" id="CAF0824718.1"/>
    </source>
</evidence>
<reference evidence="1" key="1">
    <citation type="submission" date="2021-02" db="EMBL/GenBank/DDBJ databases">
        <authorList>
            <person name="Nowell W R."/>
        </authorList>
    </citation>
    <scope>NUCLEOTIDE SEQUENCE</scope>
</reference>
<gene>
    <name evidence="1" type="ORF">OVA965_LOCUS5831</name>
    <name evidence="2" type="ORF">TMI583_LOCUS5828</name>
</gene>
<proteinExistence type="predicted"/>
<dbReference type="Proteomes" id="UP000677228">
    <property type="component" value="Unassembled WGS sequence"/>
</dbReference>
<dbReference type="GO" id="GO:0003810">
    <property type="term" value="F:protein-glutamine gamma-glutamyltransferase activity"/>
    <property type="evidence" value="ECO:0007669"/>
    <property type="project" value="InterPro"/>
</dbReference>